<keyword evidence="3 8" id="KW-0808">Transferase</keyword>
<evidence type="ECO:0000259" key="7">
    <source>
        <dbReference type="PROSITE" id="PS50885"/>
    </source>
</evidence>
<organism evidence="8 9">
    <name type="scientific">Blautia obeum</name>
    <dbReference type="NCBI Taxonomy" id="40520"/>
    <lineage>
        <taxon>Bacteria</taxon>
        <taxon>Bacillati</taxon>
        <taxon>Bacillota</taxon>
        <taxon>Clostridia</taxon>
        <taxon>Lachnospirales</taxon>
        <taxon>Lachnospiraceae</taxon>
        <taxon>Blautia</taxon>
    </lineage>
</organism>
<gene>
    <name evidence="8" type="primary">ypdA_2</name>
    <name evidence="8" type="ORF">ROSSTS7063_00457</name>
</gene>
<keyword evidence="5" id="KW-0175">Coiled coil</keyword>
<keyword evidence="9" id="KW-1185">Reference proteome</keyword>
<proteinExistence type="predicted"/>
<evidence type="ECO:0000256" key="5">
    <source>
        <dbReference type="SAM" id="Coils"/>
    </source>
</evidence>
<evidence type="ECO:0000256" key="2">
    <source>
        <dbReference type="ARBA" id="ARBA00022553"/>
    </source>
</evidence>
<dbReference type="CDD" id="cd06225">
    <property type="entry name" value="HAMP"/>
    <property type="match status" value="1"/>
</dbReference>
<dbReference type="GO" id="GO:0016020">
    <property type="term" value="C:membrane"/>
    <property type="evidence" value="ECO:0007669"/>
    <property type="project" value="UniProtKB-SubCell"/>
</dbReference>
<dbReference type="Gene3D" id="6.10.340.10">
    <property type="match status" value="1"/>
</dbReference>
<dbReference type="InterPro" id="IPR010559">
    <property type="entry name" value="Sig_transdc_His_kin_internal"/>
</dbReference>
<dbReference type="InterPro" id="IPR036890">
    <property type="entry name" value="HATPase_C_sf"/>
</dbReference>
<keyword evidence="6" id="KW-0812">Transmembrane</keyword>
<evidence type="ECO:0000256" key="4">
    <source>
        <dbReference type="ARBA" id="ARBA00022777"/>
    </source>
</evidence>
<dbReference type="AlphaFoldDB" id="A0A564SD89"/>
<dbReference type="Gene3D" id="3.30.565.10">
    <property type="entry name" value="Histidine kinase-like ATPase, C-terminal domain"/>
    <property type="match status" value="1"/>
</dbReference>
<dbReference type="SUPFAM" id="SSF55874">
    <property type="entry name" value="ATPase domain of HSP90 chaperone/DNA topoisomerase II/histidine kinase"/>
    <property type="match status" value="1"/>
</dbReference>
<feature type="transmembrane region" description="Helical" evidence="6">
    <location>
        <begin position="287"/>
        <end position="305"/>
    </location>
</feature>
<sequence length="585" mass="67325">MYSYLATFKKMSIKKKIMLINLTIISVMFILLGISNYLISRKTLSDSCLDSSKKIIRQLGQNLDVRIEQFNEFVVRESFESEIYKALNPIYNERRYDSQKRAQAFSANLVDYNKYVKVVLLMDNDGNSYKYASYPRKVNEYVQEELINQEDIKQLWGKTYWTPYSNELIFCSRVLFDKNTMQQIGILTIGLDADFFRDIYYDITKEKDNDIVVLNSDQQLLVKSGKNTDTVIKSFQHTEEEERDTFYKSEKYLVTSKMLGKSGLCIINLIDTKSIADRAAQMLIPTWYVVVLAIVLSVLLAIWLYKELESSLKILSSRIADVKKGDLSVKNTPVSQDEIGTVIKAFDQMVIRIQGLMVDVAEEKTQKKNAQLKALQFEYDALQAKLNPHFLYNTLESINSLAKLNHDEPVADSINLLGKYLRETISKRGKYVMLKEEIVNVQHYIRLQNMSFGGRLHLDLNLDPILMETMVPKLILQPLVENSIVHGIEPRAGLGYIRIESRCVGKSMEIVVEDNGIGISWEWIKRGIPEESNEDTHTKVGLEAVHKRLRILYGEDYGIQITRGKITGTIVTLKMPIIFKEEISE</sequence>
<dbReference type="GO" id="GO:0000155">
    <property type="term" value="F:phosphorelay sensor kinase activity"/>
    <property type="evidence" value="ECO:0007669"/>
    <property type="project" value="InterPro"/>
</dbReference>
<accession>A0A564SD89</accession>
<dbReference type="PANTHER" id="PTHR34220">
    <property type="entry name" value="SENSOR HISTIDINE KINASE YPDA"/>
    <property type="match status" value="1"/>
</dbReference>
<keyword evidence="6" id="KW-0472">Membrane</keyword>
<comment type="subcellular location">
    <subcellularLocation>
        <location evidence="1">Membrane</location>
    </subcellularLocation>
</comment>
<dbReference type="Pfam" id="PF02518">
    <property type="entry name" value="HATPase_c"/>
    <property type="match status" value="1"/>
</dbReference>
<dbReference type="SMART" id="SM00304">
    <property type="entry name" value="HAMP"/>
    <property type="match status" value="1"/>
</dbReference>
<evidence type="ECO:0000256" key="6">
    <source>
        <dbReference type="SAM" id="Phobius"/>
    </source>
</evidence>
<dbReference type="Pfam" id="PF00672">
    <property type="entry name" value="HAMP"/>
    <property type="match status" value="1"/>
</dbReference>
<evidence type="ECO:0000313" key="9">
    <source>
        <dbReference type="Proteomes" id="UP000409147"/>
    </source>
</evidence>
<keyword evidence="2" id="KW-0597">Phosphoprotein</keyword>
<evidence type="ECO:0000256" key="3">
    <source>
        <dbReference type="ARBA" id="ARBA00022679"/>
    </source>
</evidence>
<dbReference type="InterPro" id="IPR003594">
    <property type="entry name" value="HATPase_dom"/>
</dbReference>
<dbReference type="Pfam" id="PF06580">
    <property type="entry name" value="His_kinase"/>
    <property type="match status" value="1"/>
</dbReference>
<dbReference type="InterPro" id="IPR003660">
    <property type="entry name" value="HAMP_dom"/>
</dbReference>
<dbReference type="Proteomes" id="UP000409147">
    <property type="component" value="Unassembled WGS sequence"/>
</dbReference>
<name>A0A564SD89_9FIRM</name>
<feature type="transmembrane region" description="Helical" evidence="6">
    <location>
        <begin position="18"/>
        <end position="39"/>
    </location>
</feature>
<keyword evidence="4 8" id="KW-0418">Kinase</keyword>
<dbReference type="EMBL" id="CABHNB010000006">
    <property type="protein sequence ID" value="VUW92718.1"/>
    <property type="molecule type" value="Genomic_DNA"/>
</dbReference>
<evidence type="ECO:0000256" key="1">
    <source>
        <dbReference type="ARBA" id="ARBA00004370"/>
    </source>
</evidence>
<feature type="coiled-coil region" evidence="5">
    <location>
        <begin position="358"/>
        <end position="385"/>
    </location>
</feature>
<keyword evidence="6" id="KW-1133">Transmembrane helix</keyword>
<protein>
    <submittedName>
        <fullName evidence="8">Sensor histidine kinase YpdA</fullName>
        <ecNumber evidence="8">2.7.13.3</ecNumber>
    </submittedName>
</protein>
<feature type="domain" description="HAMP" evidence="7">
    <location>
        <begin position="306"/>
        <end position="358"/>
    </location>
</feature>
<dbReference type="PROSITE" id="PS50885">
    <property type="entry name" value="HAMP"/>
    <property type="match status" value="1"/>
</dbReference>
<dbReference type="InterPro" id="IPR050640">
    <property type="entry name" value="Bact_2-comp_sensor_kinase"/>
</dbReference>
<evidence type="ECO:0000313" key="8">
    <source>
        <dbReference type="EMBL" id="VUW92718.1"/>
    </source>
</evidence>
<dbReference type="PANTHER" id="PTHR34220:SF7">
    <property type="entry name" value="SENSOR HISTIDINE KINASE YPDA"/>
    <property type="match status" value="1"/>
</dbReference>
<dbReference type="EC" id="2.7.13.3" evidence="8"/>
<reference evidence="8 9" key="1">
    <citation type="submission" date="2019-07" db="EMBL/GenBank/DDBJ databases">
        <authorList>
            <person name="Hibberd C M."/>
            <person name="Gehrig L. J."/>
            <person name="Chang H.-W."/>
            <person name="Venkatesh S."/>
        </authorList>
    </citation>
    <scope>NUCLEOTIDE SEQUENCE [LARGE SCALE GENOMIC DNA]</scope>
    <source>
        <strain evidence="8">Ruminococcus_obeum_SSTS_Bg7063</strain>
    </source>
</reference>